<dbReference type="GeneID" id="30144681"/>
<dbReference type="Proteomes" id="UP000094336">
    <property type="component" value="Unassembled WGS sequence"/>
</dbReference>
<feature type="chain" id="PRO_5009134412" evidence="2">
    <location>
        <begin position="18"/>
        <end position="338"/>
    </location>
</feature>
<evidence type="ECO:0000313" key="4">
    <source>
        <dbReference type="Proteomes" id="UP000094336"/>
    </source>
</evidence>
<organism evidence="3 4">
    <name type="scientific">Babjeviella inositovora NRRL Y-12698</name>
    <dbReference type="NCBI Taxonomy" id="984486"/>
    <lineage>
        <taxon>Eukaryota</taxon>
        <taxon>Fungi</taxon>
        <taxon>Dikarya</taxon>
        <taxon>Ascomycota</taxon>
        <taxon>Saccharomycotina</taxon>
        <taxon>Pichiomycetes</taxon>
        <taxon>Serinales incertae sedis</taxon>
        <taxon>Babjeviella</taxon>
    </lineage>
</organism>
<gene>
    <name evidence="3" type="ORF">BABINDRAFT_110367</name>
</gene>
<feature type="compositionally biased region" description="Acidic residues" evidence="1">
    <location>
        <begin position="67"/>
        <end position="93"/>
    </location>
</feature>
<sequence length="338" mass="36404">MLLLLFLLPCLGLGATAETVLLSVPIASNARPLDHMVGSESILSDISNLFRGEYQLGARTINSYGPEDSESEDMAGSDSESEADDDSDSDNDEWNAYAATVNETVAMNEEPKVESAKLRIEIHRPVQFGWSSDDDEEKTLMRVLLTEKPLGVSSTSLHYLMELDLGGSKSCGDSCGDDSCGDDSCGDDSCGDDSCGDDSCGDDSCGGCNESSKKRFFWVFSEEVAETVSPGPLKSEALEKQELAIDLMDCGHVSDSDGCGHSKDECGGCPSHGWWPFRANSSTMLRAVRSNFTNVTNVTVLVSESPDDDYDSSGDLSFVFSLHNAFLSMFFIGILLNL</sequence>
<reference evidence="4" key="1">
    <citation type="submission" date="2016-05" db="EMBL/GenBank/DDBJ databases">
        <title>Comparative genomics of biotechnologically important yeasts.</title>
        <authorList>
            <consortium name="DOE Joint Genome Institute"/>
            <person name="Riley R."/>
            <person name="Haridas S."/>
            <person name="Wolfe K.H."/>
            <person name="Lopes M.R."/>
            <person name="Hittinger C.T."/>
            <person name="Goker M."/>
            <person name="Salamov A."/>
            <person name="Wisecaver J."/>
            <person name="Long T.M."/>
            <person name="Aerts A.L."/>
            <person name="Barry K."/>
            <person name="Choi C."/>
            <person name="Clum A."/>
            <person name="Coughlan A.Y."/>
            <person name="Deshpande S."/>
            <person name="Douglass A.P."/>
            <person name="Hanson S.J."/>
            <person name="Klenk H.-P."/>
            <person name="Labutti K."/>
            <person name="Lapidus A."/>
            <person name="Lindquist E."/>
            <person name="Lipzen A."/>
            <person name="Meier-Kolthoff J.P."/>
            <person name="Ohm R.A."/>
            <person name="Otillar R.P."/>
            <person name="Pangilinan J."/>
            <person name="Peng Y."/>
            <person name="Rokas A."/>
            <person name="Rosa C.A."/>
            <person name="Scheuner C."/>
            <person name="Sibirny A.A."/>
            <person name="Slot J.C."/>
            <person name="Stielow J.B."/>
            <person name="Sun H."/>
            <person name="Kurtzman C.P."/>
            <person name="Blackwell M."/>
            <person name="Grigoriev I.V."/>
            <person name="Jeffries T.W."/>
        </authorList>
    </citation>
    <scope>NUCLEOTIDE SEQUENCE [LARGE SCALE GENOMIC DNA]</scope>
    <source>
        <strain evidence="4">NRRL Y-12698</strain>
    </source>
</reference>
<name>A0A1E3QVL3_9ASCO</name>
<feature type="region of interest" description="Disordered" evidence="1">
    <location>
        <begin position="61"/>
        <end position="93"/>
    </location>
</feature>
<keyword evidence="2" id="KW-0732">Signal</keyword>
<evidence type="ECO:0000313" key="3">
    <source>
        <dbReference type="EMBL" id="ODQ81698.1"/>
    </source>
</evidence>
<keyword evidence="4" id="KW-1185">Reference proteome</keyword>
<feature type="signal peptide" evidence="2">
    <location>
        <begin position="1"/>
        <end position="17"/>
    </location>
</feature>
<dbReference type="AlphaFoldDB" id="A0A1E3QVL3"/>
<dbReference type="EMBL" id="KV454427">
    <property type="protein sequence ID" value="ODQ81698.1"/>
    <property type="molecule type" value="Genomic_DNA"/>
</dbReference>
<evidence type="ECO:0000256" key="1">
    <source>
        <dbReference type="SAM" id="MobiDB-lite"/>
    </source>
</evidence>
<proteinExistence type="predicted"/>
<protein>
    <submittedName>
        <fullName evidence="3">Uncharacterized protein</fullName>
    </submittedName>
</protein>
<dbReference type="RefSeq" id="XP_018987026.1">
    <property type="nucleotide sequence ID" value="XM_019126827.1"/>
</dbReference>
<evidence type="ECO:0000256" key="2">
    <source>
        <dbReference type="SAM" id="SignalP"/>
    </source>
</evidence>
<accession>A0A1E3QVL3</accession>